<dbReference type="OrthoDB" id="3248123at2"/>
<dbReference type="Gene3D" id="3.20.20.150">
    <property type="entry name" value="Divalent-metal-dependent TIM barrel enzymes"/>
    <property type="match status" value="1"/>
</dbReference>
<evidence type="ECO:0000313" key="2">
    <source>
        <dbReference type="EMBL" id="TKV59224.1"/>
    </source>
</evidence>
<evidence type="ECO:0000259" key="1">
    <source>
        <dbReference type="Pfam" id="PF01261"/>
    </source>
</evidence>
<feature type="domain" description="Xylose isomerase-like TIM barrel" evidence="1">
    <location>
        <begin position="27"/>
        <end position="258"/>
    </location>
</feature>
<evidence type="ECO:0000313" key="3">
    <source>
        <dbReference type="Proteomes" id="UP000306985"/>
    </source>
</evidence>
<comment type="caution">
    <text evidence="2">The sequence shown here is derived from an EMBL/GenBank/DDBJ whole genome shotgun (WGS) entry which is preliminary data.</text>
</comment>
<dbReference type="GO" id="GO:0016853">
    <property type="term" value="F:isomerase activity"/>
    <property type="evidence" value="ECO:0007669"/>
    <property type="project" value="UniProtKB-KW"/>
</dbReference>
<dbReference type="InterPro" id="IPR036237">
    <property type="entry name" value="Xyl_isomerase-like_sf"/>
</dbReference>
<dbReference type="PANTHER" id="PTHR12110:SF47">
    <property type="match status" value="1"/>
</dbReference>
<gene>
    <name evidence="2" type="ORF">FDO65_11390</name>
</gene>
<reference evidence="2 3" key="1">
    <citation type="submission" date="2019-05" db="EMBL/GenBank/DDBJ databases">
        <title>Nakamurella sp. N5BH11, whole genome shotgun sequence.</title>
        <authorList>
            <person name="Tuo L."/>
        </authorList>
    </citation>
    <scope>NUCLEOTIDE SEQUENCE [LARGE SCALE GENOMIC DNA]</scope>
    <source>
        <strain evidence="2 3">N5BH11</strain>
    </source>
</reference>
<dbReference type="PANTHER" id="PTHR12110">
    <property type="entry name" value="HYDROXYPYRUVATE ISOMERASE"/>
    <property type="match status" value="1"/>
</dbReference>
<protein>
    <submittedName>
        <fullName evidence="2">Sugar phosphate isomerase/epimerase</fullName>
    </submittedName>
</protein>
<dbReference type="EMBL" id="SZZH01000002">
    <property type="protein sequence ID" value="TKV59224.1"/>
    <property type="molecule type" value="Genomic_DNA"/>
</dbReference>
<dbReference type="Pfam" id="PF01261">
    <property type="entry name" value="AP_endonuc_2"/>
    <property type="match status" value="1"/>
</dbReference>
<name>A0A4U6QG11_9ACTN</name>
<proteinExistence type="predicted"/>
<keyword evidence="2" id="KW-0413">Isomerase</keyword>
<dbReference type="SUPFAM" id="SSF51658">
    <property type="entry name" value="Xylose isomerase-like"/>
    <property type="match status" value="1"/>
</dbReference>
<dbReference type="InterPro" id="IPR050312">
    <property type="entry name" value="IolE/XylAMocC-like"/>
</dbReference>
<sequence>MRAVRVPSIPVGLSTASVYPGDAETAFRAAADFGYDGVEVLVQTDPVSQDAAALAELSQRYEVPVLSVHSPCLLLTARVWSTDPVIKIARSVEMAERLGATTVVTHPPFVWQRSAAAHFDDAVAELQERTDVRIAVENMFPLKVRGALVNSYRPHWNPIPAGHRWFTLDLSHTATSQSDALAMAAQMGDRLGHLHLADGSGSARDEHLVPGRGGQPCAQMLELLAGNGFDGAVVLEISTRGRSEADRSTDLAEALSFARLHLAIPSNAPNTVIGPGEHREL</sequence>
<dbReference type="RefSeq" id="WP_137449846.1">
    <property type="nucleotide sequence ID" value="NZ_SZZH01000002.1"/>
</dbReference>
<organism evidence="2 3">
    <name type="scientific">Nakamurella flava</name>
    <dbReference type="NCBI Taxonomy" id="2576308"/>
    <lineage>
        <taxon>Bacteria</taxon>
        <taxon>Bacillati</taxon>
        <taxon>Actinomycetota</taxon>
        <taxon>Actinomycetes</taxon>
        <taxon>Nakamurellales</taxon>
        <taxon>Nakamurellaceae</taxon>
        <taxon>Nakamurella</taxon>
    </lineage>
</organism>
<dbReference type="InterPro" id="IPR013022">
    <property type="entry name" value="Xyl_isomerase-like_TIM-brl"/>
</dbReference>
<accession>A0A4U6QG11</accession>
<dbReference type="AlphaFoldDB" id="A0A4U6QG11"/>
<keyword evidence="3" id="KW-1185">Reference proteome</keyword>
<dbReference type="Proteomes" id="UP000306985">
    <property type="component" value="Unassembled WGS sequence"/>
</dbReference>